<keyword evidence="2" id="KW-1185">Reference proteome</keyword>
<dbReference type="RefSeq" id="WP_377554910.1">
    <property type="nucleotide sequence ID" value="NZ_JBHUMI010000003.1"/>
</dbReference>
<name>A0ABW4VTZ9_9BACI</name>
<evidence type="ECO:0000313" key="1">
    <source>
        <dbReference type="EMBL" id="MFD2043099.1"/>
    </source>
</evidence>
<sequence length="93" mass="11292">MIYLQEDKGYSSSDIRLIERDFDRLPRYSIWITFEDESFVRYQYIEKRNNIEQQTYEINEESVDGSGKLMKETDINPNNLLHFDSPKAVERRY</sequence>
<dbReference type="EMBL" id="JBHUHQ010000002">
    <property type="protein sequence ID" value="MFD2043099.1"/>
    <property type="molecule type" value="Genomic_DNA"/>
</dbReference>
<reference evidence="2" key="1">
    <citation type="journal article" date="2019" name="Int. J. Syst. Evol. Microbiol.">
        <title>The Global Catalogue of Microorganisms (GCM) 10K type strain sequencing project: providing services to taxonomists for standard genome sequencing and annotation.</title>
        <authorList>
            <consortium name="The Broad Institute Genomics Platform"/>
            <consortium name="The Broad Institute Genome Sequencing Center for Infectious Disease"/>
            <person name="Wu L."/>
            <person name="Ma J."/>
        </authorList>
    </citation>
    <scope>NUCLEOTIDE SEQUENCE [LARGE SCALE GENOMIC DNA]</scope>
    <source>
        <strain evidence="2">R28</strain>
    </source>
</reference>
<gene>
    <name evidence="1" type="ORF">ACFSJF_02085</name>
</gene>
<accession>A0ABW4VTZ9</accession>
<comment type="caution">
    <text evidence="1">The sequence shown here is derived from an EMBL/GenBank/DDBJ whole genome shotgun (WGS) entry which is preliminary data.</text>
</comment>
<organism evidence="1 2">
    <name type="scientific">Ornithinibacillus salinisoli</name>
    <dbReference type="NCBI Taxonomy" id="1848459"/>
    <lineage>
        <taxon>Bacteria</taxon>
        <taxon>Bacillati</taxon>
        <taxon>Bacillota</taxon>
        <taxon>Bacilli</taxon>
        <taxon>Bacillales</taxon>
        <taxon>Bacillaceae</taxon>
        <taxon>Ornithinibacillus</taxon>
    </lineage>
</organism>
<proteinExistence type="predicted"/>
<evidence type="ECO:0008006" key="3">
    <source>
        <dbReference type="Google" id="ProtNLM"/>
    </source>
</evidence>
<dbReference type="Proteomes" id="UP001597383">
    <property type="component" value="Unassembled WGS sequence"/>
</dbReference>
<evidence type="ECO:0000313" key="2">
    <source>
        <dbReference type="Proteomes" id="UP001597383"/>
    </source>
</evidence>
<protein>
    <recommendedName>
        <fullName evidence="3">Outer membrane lipoprotein-sorting protein</fullName>
    </recommendedName>
</protein>